<protein>
    <submittedName>
        <fullName evidence="1">Uncharacterized protein</fullName>
    </submittedName>
</protein>
<sequence length="98" mass="10988">MVIDGDFSDVDKFFEDGELDVESTMDKVGEEAVEDAKANHTYMNRTRNLESSNEYETDKDGLTLSNTADYASYVEAKGFDVLSGSALRAEKKLKEIFE</sequence>
<dbReference type="OrthoDB" id="770653at2"/>
<accession>A0A095ZEZ4</accession>
<dbReference type="Proteomes" id="UP000029556">
    <property type="component" value="Unassembled WGS sequence"/>
</dbReference>
<gene>
    <name evidence="1" type="ORF">HMPREF2137_12510</name>
</gene>
<evidence type="ECO:0000313" key="1">
    <source>
        <dbReference type="EMBL" id="KGF32946.1"/>
    </source>
</evidence>
<name>A0A095ZEZ4_9BACT</name>
<evidence type="ECO:0000313" key="2">
    <source>
        <dbReference type="Proteomes" id="UP000029556"/>
    </source>
</evidence>
<proteinExistence type="predicted"/>
<reference evidence="1 2" key="1">
    <citation type="submission" date="2014-07" db="EMBL/GenBank/DDBJ databases">
        <authorList>
            <person name="McCorrison J."/>
            <person name="Sanka R."/>
            <person name="Torralba M."/>
            <person name="Gillis M."/>
            <person name="Haft D.H."/>
            <person name="Methe B."/>
            <person name="Sutton G."/>
            <person name="Nelson K.E."/>
        </authorList>
    </citation>
    <scope>NUCLEOTIDE SEQUENCE [LARGE SCALE GENOMIC DNA]</scope>
    <source>
        <strain evidence="1 2">DNF00853</strain>
    </source>
</reference>
<dbReference type="AlphaFoldDB" id="A0A095ZEZ4"/>
<dbReference type="RefSeq" id="WP_036875023.1">
    <property type="nucleotide sequence ID" value="NZ_JRNN01000096.1"/>
</dbReference>
<dbReference type="EMBL" id="JRNN01000096">
    <property type="protein sequence ID" value="KGF32946.1"/>
    <property type="molecule type" value="Genomic_DNA"/>
</dbReference>
<comment type="caution">
    <text evidence="1">The sequence shown here is derived from an EMBL/GenBank/DDBJ whole genome shotgun (WGS) entry which is preliminary data.</text>
</comment>
<organism evidence="1 2">
    <name type="scientific">Hoylesella buccalis DNF00853</name>
    <dbReference type="NCBI Taxonomy" id="1401074"/>
    <lineage>
        <taxon>Bacteria</taxon>
        <taxon>Pseudomonadati</taxon>
        <taxon>Bacteroidota</taxon>
        <taxon>Bacteroidia</taxon>
        <taxon>Bacteroidales</taxon>
        <taxon>Prevotellaceae</taxon>
        <taxon>Hoylesella</taxon>
    </lineage>
</organism>